<dbReference type="PROSITE" id="PS00012">
    <property type="entry name" value="PHOSPHOPANTETHEINE"/>
    <property type="match status" value="1"/>
</dbReference>
<geneLocation type="plasmid" evidence="6">
    <name>prsp8c3a</name>
</geneLocation>
<dbReference type="InterPro" id="IPR020806">
    <property type="entry name" value="PKS_PP-bd"/>
</dbReference>
<dbReference type="AlphaFoldDB" id="A0A1L5PAE8"/>
<dbReference type="Pfam" id="PF08242">
    <property type="entry name" value="Methyltransf_12"/>
    <property type="match status" value="1"/>
</dbReference>
<keyword evidence="2" id="KW-0597">Phosphoprotein</keyword>
<dbReference type="Pfam" id="PF00550">
    <property type="entry name" value="PP-binding"/>
    <property type="match status" value="1"/>
</dbReference>
<dbReference type="InterPro" id="IPR036736">
    <property type="entry name" value="ACP-like_sf"/>
</dbReference>
<dbReference type="Gene3D" id="3.40.50.150">
    <property type="entry name" value="Vaccinia Virus protein VP39"/>
    <property type="match status" value="1"/>
</dbReference>
<evidence type="ECO:0000313" key="6">
    <source>
        <dbReference type="Proteomes" id="UP000185109"/>
    </source>
</evidence>
<evidence type="ECO:0000256" key="1">
    <source>
        <dbReference type="ARBA" id="ARBA00022450"/>
    </source>
</evidence>
<evidence type="ECO:0000256" key="3">
    <source>
        <dbReference type="ARBA" id="ARBA00022737"/>
    </source>
</evidence>
<dbReference type="InterPro" id="IPR029063">
    <property type="entry name" value="SAM-dependent_MTases_sf"/>
</dbReference>
<dbReference type="Pfam" id="PF00501">
    <property type="entry name" value="AMP-binding"/>
    <property type="match status" value="1"/>
</dbReference>
<reference evidence="5 6" key="1">
    <citation type="submission" date="2016-09" db="EMBL/GenBank/DDBJ databases">
        <title>The complete genome sequences of Rhizobium gallicum, symbiovars gallicum and phaseoli, symbionts associated to common bean (Phaseolus vulgaris).</title>
        <authorList>
            <person name="Bustos P."/>
            <person name="Santamaria R.I."/>
            <person name="Perez-Carrascal O.M."/>
            <person name="Juarez S."/>
            <person name="Lozano L."/>
            <person name="Martinez-Flores I."/>
            <person name="Martinez-Romero E."/>
            <person name="Cevallos M."/>
            <person name="Romero D."/>
            <person name="Davila G."/>
            <person name="Gonzalez V."/>
        </authorList>
    </citation>
    <scope>NUCLEOTIDE SEQUENCE [LARGE SCALE GENOMIC DNA]</scope>
    <source>
        <strain evidence="5 6">8C-3</strain>
        <plasmid evidence="6">Plasmid prsp8c3a</plasmid>
    </source>
</reference>
<dbReference type="SMART" id="SM00823">
    <property type="entry name" value="PKS_PP"/>
    <property type="match status" value="1"/>
</dbReference>
<dbReference type="Gene3D" id="3.40.50.12780">
    <property type="entry name" value="N-terminal domain of ligase-like"/>
    <property type="match status" value="1"/>
</dbReference>
<keyword evidence="3" id="KW-0677">Repeat</keyword>
<dbReference type="Gene3D" id="1.10.1200.10">
    <property type="entry name" value="ACP-like"/>
    <property type="match status" value="1"/>
</dbReference>
<dbReference type="GO" id="GO:0044550">
    <property type="term" value="P:secondary metabolite biosynthetic process"/>
    <property type="evidence" value="ECO:0007669"/>
    <property type="project" value="TreeGrafter"/>
</dbReference>
<gene>
    <name evidence="5" type="ORF">AM571_PA00198</name>
</gene>
<dbReference type="InterPro" id="IPR006162">
    <property type="entry name" value="Ppantetheine_attach_site"/>
</dbReference>
<evidence type="ECO:0000256" key="2">
    <source>
        <dbReference type="ARBA" id="ARBA00022553"/>
    </source>
</evidence>
<dbReference type="PROSITE" id="PS50075">
    <property type="entry name" value="CARRIER"/>
    <property type="match status" value="1"/>
</dbReference>
<keyword evidence="5" id="KW-0614">Plasmid</keyword>
<dbReference type="GO" id="GO:0043041">
    <property type="term" value="P:amino acid activation for nonribosomal peptide biosynthetic process"/>
    <property type="evidence" value="ECO:0007669"/>
    <property type="project" value="TreeGrafter"/>
</dbReference>
<dbReference type="Gene3D" id="3.30.300.30">
    <property type="match status" value="2"/>
</dbReference>
<dbReference type="GO" id="GO:0031177">
    <property type="term" value="F:phosphopantetheine binding"/>
    <property type="evidence" value="ECO:0007669"/>
    <property type="project" value="InterPro"/>
</dbReference>
<protein>
    <submittedName>
        <fullName evidence="5">AMP-dependent synthetase/ligase phosphopantetheine-binding domain-containing protein</fullName>
    </submittedName>
</protein>
<dbReference type="InterPro" id="IPR000873">
    <property type="entry name" value="AMP-dep_synth/lig_dom"/>
</dbReference>
<dbReference type="InterPro" id="IPR045851">
    <property type="entry name" value="AMP-bd_C_sf"/>
</dbReference>
<evidence type="ECO:0000313" key="5">
    <source>
        <dbReference type="EMBL" id="APO77084.1"/>
    </source>
</evidence>
<evidence type="ECO:0000259" key="4">
    <source>
        <dbReference type="PROSITE" id="PS50075"/>
    </source>
</evidence>
<name>A0A1L5PAE8_RHIET</name>
<organism evidence="5 6">
    <name type="scientific">Rhizobium etli 8C-3</name>
    <dbReference type="NCBI Taxonomy" id="538025"/>
    <lineage>
        <taxon>Bacteria</taxon>
        <taxon>Pseudomonadati</taxon>
        <taxon>Pseudomonadota</taxon>
        <taxon>Alphaproteobacteria</taxon>
        <taxon>Hyphomicrobiales</taxon>
        <taxon>Rhizobiaceae</taxon>
        <taxon>Rhizobium/Agrobacterium group</taxon>
        <taxon>Rhizobium</taxon>
    </lineage>
</organism>
<sequence length="1011" mass="112004">MADLNLLRKIQEFSWRTPDHPAIEFHGEVTTYEDLAARVAAISKHFLAAGIYVGSRVGIHLRRSPDMVAAILAALNVGAAFVPLPLDSPKARNRLVAELADLNLLIVDDELHGSDFPARNRMWLNEIGFAGNPILPVAAFDEQELAYIIFTSGSTGQPKGVMVRRCNLDYFLDAIDRVVDFRRWNRILAATTFGFDISVLELLLPLANGGTLILADDHQSRSSDALIKLVEGRERCLIQATPTMWRMIVSSGWIPDCNVGALCGGEVLPTQLARELFDRSRAAWNLYGPTETTIWSFYHCLSEADFEDPGKAVPIGYPLPGTSYAIEKADGELGDGELRIDGPGVSGGYFRRPDLNEGKFTSALENGPFDRFMTGDLVVERNDGCLMYVGRKDRQVKLNGFRIEPGEIERALDRLPFVEQSAVKLTETRSSEKCLTAFIVAPQLDERVESWGAVWDAAYDLHGQTSIAEGTGYTSTFTGKPIGETQIKAWAQATADRVLGFSPGSVLDIGCGVGLLGERLLREGLVKYQGCDLSSAAVAAAQKRLAQQFGQSPRWQLSCVPANEIRSAVSGPFDLVLLNSVVQYFPDEDYLAAVLQQAIALCRHGGKIVVGDIPAASMKPVMARIAAEAATNDGSADADVEQWIKTIGRGELWLDPADFARITQSQRRVAATDLDLRLGESDDEMTRFRYDAVLHLDSDERTPCHVAAVYDFEKDVPKAGDLSEWLKTVPDAFILRQIPNPRVLGRTVQRQHDPIASVGRDEAQVLPLTSMSDLTLEDFRRWGTANRRAVRIMWSEPITKGSVDLCVTPVDSFSSLFERRHLSRILGHQMPQSVSWSINRQRDYKVRKLLAEILPHYMIPSQFVYLSKMPLTYNGKVDYKALQTVDLPQFSQEREIELPDGSNRDRIAAMWSALLSIDKPPVDLSFFLAGGSSILTVELARRLSSAYGVEVNVVDLFVHTTIIGQAEHVERLLNNRSAERTERANNKIIDAASRRHNAALARRSARVSLRE</sequence>
<accession>A0A1L5PAE8</accession>
<keyword evidence="1" id="KW-0596">Phosphopantetheine</keyword>
<dbReference type="PANTHER" id="PTHR45527:SF1">
    <property type="entry name" value="FATTY ACID SYNTHASE"/>
    <property type="match status" value="1"/>
</dbReference>
<dbReference type="Proteomes" id="UP000185109">
    <property type="component" value="Plasmid pRsp8C3a"/>
</dbReference>
<feature type="domain" description="Carrier" evidence="4">
    <location>
        <begin position="898"/>
        <end position="973"/>
    </location>
</feature>
<proteinExistence type="predicted"/>
<dbReference type="SUPFAM" id="SSF56801">
    <property type="entry name" value="Acetyl-CoA synthetase-like"/>
    <property type="match status" value="1"/>
</dbReference>
<dbReference type="SUPFAM" id="SSF47336">
    <property type="entry name" value="ACP-like"/>
    <property type="match status" value="1"/>
</dbReference>
<dbReference type="GO" id="GO:0016874">
    <property type="term" value="F:ligase activity"/>
    <property type="evidence" value="ECO:0007669"/>
    <property type="project" value="UniProtKB-KW"/>
</dbReference>
<dbReference type="EMBL" id="CP017242">
    <property type="protein sequence ID" value="APO77084.1"/>
    <property type="molecule type" value="Genomic_DNA"/>
</dbReference>
<dbReference type="InterPro" id="IPR020845">
    <property type="entry name" value="AMP-binding_CS"/>
</dbReference>
<dbReference type="PANTHER" id="PTHR45527">
    <property type="entry name" value="NONRIBOSOMAL PEPTIDE SYNTHETASE"/>
    <property type="match status" value="1"/>
</dbReference>
<dbReference type="SUPFAM" id="SSF53335">
    <property type="entry name" value="S-adenosyl-L-methionine-dependent methyltransferases"/>
    <property type="match status" value="1"/>
</dbReference>
<dbReference type="InterPro" id="IPR013217">
    <property type="entry name" value="Methyltransf_12"/>
</dbReference>
<dbReference type="InterPro" id="IPR009081">
    <property type="entry name" value="PP-bd_ACP"/>
</dbReference>
<dbReference type="RefSeq" id="WP_074063532.1">
    <property type="nucleotide sequence ID" value="NZ_CP017242.1"/>
</dbReference>
<keyword evidence="5" id="KW-0436">Ligase</keyword>
<dbReference type="PROSITE" id="PS00455">
    <property type="entry name" value="AMP_BINDING"/>
    <property type="match status" value="1"/>
</dbReference>
<dbReference type="InterPro" id="IPR042099">
    <property type="entry name" value="ANL_N_sf"/>
</dbReference>
<dbReference type="GO" id="GO:0005737">
    <property type="term" value="C:cytoplasm"/>
    <property type="evidence" value="ECO:0007669"/>
    <property type="project" value="TreeGrafter"/>
</dbReference>
<dbReference type="CDD" id="cd02440">
    <property type="entry name" value="AdoMet_MTases"/>
    <property type="match status" value="1"/>
</dbReference>